<sequence length="169" mass="19813">MKFIIDLLDKFLSVKLTANLTLYELLSMIFKYVFVIIIYYFILNIIKMIYLDIKGISNMNTIANTYLKLINRKEKLPFKIQEHYFIGDNTVIGRSDQNDIVLKDRFISKKHARITKRNGVYFIEDLNSANGVFINGQRVENTIELKDKDLIDIGQVEFLFVNGEDEDEN</sequence>
<proteinExistence type="predicted"/>
<dbReference type="EMBL" id="CP066744">
    <property type="protein sequence ID" value="QQK07110.1"/>
    <property type="molecule type" value="Genomic_DNA"/>
</dbReference>
<name>A0AC61MRA6_9FIRM</name>
<protein>
    <submittedName>
        <fullName evidence="1">FHA domain-containing protein</fullName>
    </submittedName>
</protein>
<reference evidence="1 2" key="1">
    <citation type="journal article" date="2022" name="Int. J. Syst. Evol. Microbiol.">
        <title>Miniphocaeibacter halophilus sp. nov., an ammonium-tolerant acetate-producing bacterium isolated from a biogas system.</title>
        <authorList>
            <person name="Schnurer A."/>
            <person name="Singh A."/>
            <person name="Bi S."/>
            <person name="Qiao W."/>
            <person name="Westerholm M."/>
        </authorList>
    </citation>
    <scope>NUCLEOTIDE SEQUENCE [LARGE SCALE GENOMIC DNA]</scope>
    <source>
        <strain evidence="1 2">AMB_01</strain>
    </source>
</reference>
<evidence type="ECO:0000313" key="1">
    <source>
        <dbReference type="EMBL" id="QQK07110.1"/>
    </source>
</evidence>
<gene>
    <name evidence="1" type="ORF">JFY71_07175</name>
</gene>
<organism evidence="1 2">
    <name type="scientific">Miniphocaeibacter halophilus</name>
    <dbReference type="NCBI Taxonomy" id="2931922"/>
    <lineage>
        <taxon>Bacteria</taxon>
        <taxon>Bacillati</taxon>
        <taxon>Bacillota</taxon>
        <taxon>Tissierellia</taxon>
        <taxon>Tissierellales</taxon>
        <taxon>Peptoniphilaceae</taxon>
        <taxon>Miniphocaeibacter</taxon>
    </lineage>
</organism>
<accession>A0AC61MRA6</accession>
<dbReference type="Proteomes" id="UP000595814">
    <property type="component" value="Chromosome"/>
</dbReference>
<evidence type="ECO:0000313" key="2">
    <source>
        <dbReference type="Proteomes" id="UP000595814"/>
    </source>
</evidence>
<keyword evidence="2" id="KW-1185">Reference proteome</keyword>